<comment type="similarity">
    <text evidence="1">Belongs to the glutaredoxin family.</text>
</comment>
<dbReference type="SUPFAM" id="SSF52833">
    <property type="entry name" value="Thioredoxin-like"/>
    <property type="match status" value="2"/>
</dbReference>
<dbReference type="CDD" id="cd02973">
    <property type="entry name" value="TRX_GRX_like"/>
    <property type="match status" value="1"/>
</dbReference>
<reference evidence="3 4" key="1">
    <citation type="submission" date="2013-11" db="EMBL/GenBank/DDBJ databases">
        <title>Comparative genomics of Ignicoccus.</title>
        <authorList>
            <person name="Podar M."/>
        </authorList>
    </citation>
    <scope>NUCLEOTIDE SEQUENCE [LARGE SCALE GENOMIC DNA]</scope>
    <source>
        <strain evidence="3 4">DSM 13165</strain>
    </source>
</reference>
<dbReference type="EMBL" id="CP006867">
    <property type="protein sequence ID" value="ALU12014.1"/>
    <property type="molecule type" value="Genomic_DNA"/>
</dbReference>
<dbReference type="KEGG" id="iis:EYM_07145"/>
<dbReference type="PROSITE" id="PS00195">
    <property type="entry name" value="GLUTAREDOXIN_1"/>
    <property type="match status" value="1"/>
</dbReference>
<evidence type="ECO:0000313" key="3">
    <source>
        <dbReference type="EMBL" id="ALU12014.1"/>
    </source>
</evidence>
<organism evidence="3 4">
    <name type="scientific">Ignicoccus islandicus DSM 13165</name>
    <dbReference type="NCBI Taxonomy" id="940295"/>
    <lineage>
        <taxon>Archaea</taxon>
        <taxon>Thermoproteota</taxon>
        <taxon>Thermoprotei</taxon>
        <taxon>Desulfurococcales</taxon>
        <taxon>Desulfurococcaceae</taxon>
        <taxon>Ignicoccus</taxon>
    </lineage>
</organism>
<accession>A0A0U3E9M8</accession>
<dbReference type="PATRIC" id="fig|940295.4.peg.1388"/>
<dbReference type="PROSITE" id="PS51352">
    <property type="entry name" value="THIOREDOXIN_2"/>
    <property type="match status" value="1"/>
</dbReference>
<dbReference type="Gene3D" id="3.40.30.10">
    <property type="entry name" value="Glutaredoxin"/>
    <property type="match status" value="2"/>
</dbReference>
<dbReference type="NCBIfam" id="TIGR02187">
    <property type="entry name" value="PDO_seleno_TRX"/>
    <property type="match status" value="1"/>
</dbReference>
<dbReference type="OrthoDB" id="35385at2157"/>
<dbReference type="STRING" id="940295.EYM_07145"/>
<protein>
    <submittedName>
        <fullName evidence="3">Glutaredoxin</fullName>
    </submittedName>
</protein>
<dbReference type="InterPro" id="IPR012336">
    <property type="entry name" value="Thioredoxin-like_fold"/>
</dbReference>
<dbReference type="InterPro" id="IPR036249">
    <property type="entry name" value="Thioredoxin-like_sf"/>
</dbReference>
<name>A0A0U3E9M8_9CREN</name>
<dbReference type="PROSITE" id="PS51354">
    <property type="entry name" value="GLUTAREDOXIN_2"/>
    <property type="match status" value="1"/>
</dbReference>
<evidence type="ECO:0000313" key="4">
    <source>
        <dbReference type="Proteomes" id="UP000060778"/>
    </source>
</evidence>
<dbReference type="PANTHER" id="PTHR37170">
    <property type="entry name" value="GLUTAREDOXIN-RELATED"/>
    <property type="match status" value="1"/>
</dbReference>
<dbReference type="AlphaFoldDB" id="A0A0U3E9M8"/>
<feature type="domain" description="Thioredoxin" evidence="2">
    <location>
        <begin position="1"/>
        <end position="114"/>
    </location>
</feature>
<evidence type="ECO:0000259" key="2">
    <source>
        <dbReference type="PROSITE" id="PS51352"/>
    </source>
</evidence>
<dbReference type="Proteomes" id="UP000060778">
    <property type="component" value="Chromosome"/>
</dbReference>
<dbReference type="InterPro" id="IPR011767">
    <property type="entry name" value="GLR_AS"/>
</dbReference>
<sequence>MSFEQEWTPEIRSELREVLADMVNPVEVLVFIGDDCPYCKATVEMIQVFSEESPKKDGKPLLTYKVFHADKDKDAFKEYGVDRVPSVLLVDGYVRYTGIPGGEEIKGLIETIIRISEGESGLDPSTKEGIGRLEGCFYIENVVTPQCPYCPYAALLINMFAYESYKQGKKCIVADTVEAYENEDIADKYNVMSVPSISINGHVEFVGVPYEEDLLAKLVEHQGERRCSKEICFTRP</sequence>
<gene>
    <name evidence="3" type="ORF">EYM_07145</name>
</gene>
<proteinExistence type="inferred from homology"/>
<keyword evidence="4" id="KW-1185">Reference proteome</keyword>
<dbReference type="RefSeq" id="WP_075050383.1">
    <property type="nucleotide sequence ID" value="NZ_CP006867.1"/>
</dbReference>
<dbReference type="InterPro" id="IPR011903">
    <property type="entry name" value="TON_0319-like"/>
</dbReference>
<evidence type="ECO:0000256" key="1">
    <source>
        <dbReference type="ARBA" id="ARBA00007787"/>
    </source>
</evidence>
<dbReference type="PANTHER" id="PTHR37170:SF1">
    <property type="entry name" value="GLUTAREDOXIN-LIKE PROTEIN"/>
    <property type="match status" value="1"/>
</dbReference>
<dbReference type="InterPro" id="IPR013766">
    <property type="entry name" value="Thioredoxin_domain"/>
</dbReference>
<dbReference type="GeneID" id="30680802"/>
<dbReference type="Pfam" id="PF13192">
    <property type="entry name" value="Thioredoxin_3"/>
    <property type="match status" value="2"/>
</dbReference>